<feature type="region of interest" description="Disordered" evidence="1">
    <location>
        <begin position="1"/>
        <end position="49"/>
    </location>
</feature>
<feature type="region of interest" description="Disordered" evidence="1">
    <location>
        <begin position="266"/>
        <end position="319"/>
    </location>
</feature>
<evidence type="ECO:0000256" key="1">
    <source>
        <dbReference type="SAM" id="MobiDB-lite"/>
    </source>
</evidence>
<gene>
    <name evidence="2" type="ORF">E0L32_003253</name>
</gene>
<proteinExistence type="predicted"/>
<dbReference type="EMBL" id="SKBQ01000014">
    <property type="protein sequence ID" value="TPX17135.1"/>
    <property type="molecule type" value="Genomic_DNA"/>
</dbReference>
<protein>
    <submittedName>
        <fullName evidence="2">Uncharacterized protein</fullName>
    </submittedName>
</protein>
<keyword evidence="3" id="KW-1185">Reference proteome</keyword>
<feature type="compositionally biased region" description="Basic and acidic residues" evidence="1">
    <location>
        <begin position="100"/>
        <end position="132"/>
    </location>
</feature>
<feature type="compositionally biased region" description="Low complexity" evidence="1">
    <location>
        <begin position="202"/>
        <end position="224"/>
    </location>
</feature>
<feature type="compositionally biased region" description="Low complexity" evidence="1">
    <location>
        <begin position="13"/>
        <end position="22"/>
    </location>
</feature>
<feature type="compositionally biased region" description="Basic and acidic residues" evidence="1">
    <location>
        <begin position="1"/>
        <end position="10"/>
    </location>
</feature>
<feature type="compositionally biased region" description="Basic residues" evidence="1">
    <location>
        <begin position="306"/>
        <end position="319"/>
    </location>
</feature>
<comment type="caution">
    <text evidence="2">The sequence shown here is derived from an EMBL/GenBank/DDBJ whole genome shotgun (WGS) entry which is preliminary data.</text>
</comment>
<organism evidence="2 3">
    <name type="scientific">Thyridium curvatum</name>
    <dbReference type="NCBI Taxonomy" id="1093900"/>
    <lineage>
        <taxon>Eukaryota</taxon>
        <taxon>Fungi</taxon>
        <taxon>Dikarya</taxon>
        <taxon>Ascomycota</taxon>
        <taxon>Pezizomycotina</taxon>
        <taxon>Sordariomycetes</taxon>
        <taxon>Sordariomycetidae</taxon>
        <taxon>Thyridiales</taxon>
        <taxon>Thyridiaceae</taxon>
        <taxon>Thyridium</taxon>
    </lineage>
</organism>
<dbReference type="STRING" id="1093900.A0A507B1Z6"/>
<dbReference type="InParanoid" id="A0A507B1Z6"/>
<dbReference type="Proteomes" id="UP000319257">
    <property type="component" value="Unassembled WGS sequence"/>
</dbReference>
<evidence type="ECO:0000313" key="3">
    <source>
        <dbReference type="Proteomes" id="UP000319257"/>
    </source>
</evidence>
<dbReference type="RefSeq" id="XP_030998846.1">
    <property type="nucleotide sequence ID" value="XM_031137533.1"/>
</dbReference>
<feature type="compositionally biased region" description="Polar residues" evidence="1">
    <location>
        <begin position="266"/>
        <end position="283"/>
    </location>
</feature>
<feature type="region of interest" description="Disordered" evidence="1">
    <location>
        <begin position="100"/>
        <end position="244"/>
    </location>
</feature>
<name>A0A507B1Z6_9PEZI</name>
<reference evidence="2 3" key="1">
    <citation type="submission" date="2019-06" db="EMBL/GenBank/DDBJ databases">
        <title>Draft genome sequence of the filamentous fungus Phialemoniopsis curvata isolated from diesel fuel.</title>
        <authorList>
            <person name="Varaljay V.A."/>
            <person name="Lyon W.J."/>
            <person name="Crouch A.L."/>
            <person name="Drake C.E."/>
            <person name="Hollomon J.M."/>
            <person name="Nadeau L.J."/>
            <person name="Nunn H.S."/>
            <person name="Stevenson B.S."/>
            <person name="Bojanowski C.L."/>
            <person name="Crookes-Goodson W.J."/>
        </authorList>
    </citation>
    <scope>NUCLEOTIDE SEQUENCE [LARGE SCALE GENOMIC DNA]</scope>
    <source>
        <strain evidence="2 3">D216</strain>
    </source>
</reference>
<feature type="compositionally biased region" description="Basic and acidic residues" evidence="1">
    <location>
        <begin position="183"/>
        <end position="201"/>
    </location>
</feature>
<accession>A0A507B1Z6</accession>
<sequence length="319" mass="35914">MGDSRRKVNFRDSPPGGSRSSRQASDSGVGSLSDPASPRATAAQVTDDQWNDLESLQEAYRSVYKNKEHWKKKAKQSDEEIAELRKALKEREASWRGVVDRNEQLEDEKKKILKDKKSAVEKSNVERQRAEEEKENLEDENKALQDEVALLKRQLKEARRASSPTTSGGSGGETTTKLHRSSSRRDSDKKQKERLKERFESKSSTSEATSDATSLSSKAPSSSTRARRKSYVEPFGPSSPTRAQYATYTTTPIASPLYAYAQEPTFSSVPRTERPTISVTTEQAVPDYYDDYQEPAGYYPPPPLPKQHHSSSRTSRYPR</sequence>
<evidence type="ECO:0000313" key="2">
    <source>
        <dbReference type="EMBL" id="TPX17135.1"/>
    </source>
</evidence>
<dbReference type="GeneID" id="41970700"/>
<dbReference type="AlphaFoldDB" id="A0A507B1Z6"/>